<dbReference type="RefSeq" id="XP_040659169.1">
    <property type="nucleotide sequence ID" value="XM_040798286.1"/>
</dbReference>
<keyword evidence="5 11" id="KW-0963">Cytoplasm</keyword>
<evidence type="ECO:0000313" key="13">
    <source>
        <dbReference type="Proteomes" id="UP000076580"/>
    </source>
</evidence>
<evidence type="ECO:0000256" key="2">
    <source>
        <dbReference type="ARBA" id="ARBA00009056"/>
    </source>
</evidence>
<dbReference type="PANTHER" id="PTHR21210">
    <property type="entry name" value="TRNA (URACIL-O(2)-)-METHYLTRANSFERASE-RELATED"/>
    <property type="match status" value="1"/>
</dbReference>
<comment type="caution">
    <text evidence="12">The sequence shown here is derived from an EMBL/GenBank/DDBJ whole genome shotgun (WGS) entry which is preliminary data.</text>
</comment>
<dbReference type="InParanoid" id="A0A151GRS3"/>
<keyword evidence="13" id="KW-1185">Reference proteome</keyword>
<dbReference type="GO" id="GO:0141101">
    <property type="term" value="F:tRNA(Ser) (uridine(44)-2'-O-)-methyltransferase activity"/>
    <property type="evidence" value="ECO:0007669"/>
    <property type="project" value="UniProtKB-EC"/>
</dbReference>
<evidence type="ECO:0000256" key="1">
    <source>
        <dbReference type="ARBA" id="ARBA00004496"/>
    </source>
</evidence>
<dbReference type="AlphaFoldDB" id="A0A151GRS3"/>
<evidence type="ECO:0000256" key="11">
    <source>
        <dbReference type="RuleBase" id="RU368004"/>
    </source>
</evidence>
<evidence type="ECO:0000256" key="4">
    <source>
        <dbReference type="ARBA" id="ARBA00017788"/>
    </source>
</evidence>
<evidence type="ECO:0000256" key="3">
    <source>
        <dbReference type="ARBA" id="ARBA00012795"/>
    </source>
</evidence>
<evidence type="ECO:0000256" key="5">
    <source>
        <dbReference type="ARBA" id="ARBA00022490"/>
    </source>
</evidence>
<comment type="function">
    <text evidence="11">Adenosyl-L-methionine (AdoMet)-dependent tRNA (uracil-O(2)-)-methyltransferase.</text>
</comment>
<dbReference type="GO" id="GO:0002128">
    <property type="term" value="P:tRNA nucleoside ribose methylation"/>
    <property type="evidence" value="ECO:0007669"/>
    <property type="project" value="EnsemblFungi"/>
</dbReference>
<comment type="subcellular location">
    <subcellularLocation>
        <location evidence="1 11">Cytoplasm</location>
    </subcellularLocation>
</comment>
<keyword evidence="7 11" id="KW-0808">Transferase</keyword>
<gene>
    <name evidence="12" type="ORF">DCS_00951</name>
</gene>
<dbReference type="STRING" id="98403.A0A151GRS3"/>
<reference evidence="12 13" key="1">
    <citation type="journal article" date="2016" name="Sci. Rep.">
        <title>Insights into Adaptations to a Near-Obligate Nematode Endoparasitic Lifestyle from the Finished Genome of Drechmeria coniospora.</title>
        <authorList>
            <person name="Zhang L."/>
            <person name="Zhou Z."/>
            <person name="Guo Q."/>
            <person name="Fokkens L."/>
            <person name="Miskei M."/>
            <person name="Pocsi I."/>
            <person name="Zhang W."/>
            <person name="Chen M."/>
            <person name="Wang L."/>
            <person name="Sun Y."/>
            <person name="Donzelli B.G."/>
            <person name="Gibson D.M."/>
            <person name="Nelson D.R."/>
            <person name="Luo J.G."/>
            <person name="Rep M."/>
            <person name="Liu H."/>
            <person name="Yang S."/>
            <person name="Wang J."/>
            <person name="Krasnoff S.B."/>
            <person name="Xu Y."/>
            <person name="Molnar I."/>
            <person name="Lin M."/>
        </authorList>
    </citation>
    <scope>NUCLEOTIDE SEQUENCE [LARGE SCALE GENOMIC DNA]</scope>
    <source>
        <strain evidence="12 13">ARSEF 6962</strain>
    </source>
</reference>
<organism evidence="12 13">
    <name type="scientific">Drechmeria coniospora</name>
    <name type="common">Nematophagous fungus</name>
    <name type="synonym">Meria coniospora</name>
    <dbReference type="NCBI Taxonomy" id="98403"/>
    <lineage>
        <taxon>Eukaryota</taxon>
        <taxon>Fungi</taxon>
        <taxon>Dikarya</taxon>
        <taxon>Ascomycota</taxon>
        <taxon>Pezizomycotina</taxon>
        <taxon>Sordariomycetes</taxon>
        <taxon>Hypocreomycetidae</taxon>
        <taxon>Hypocreales</taxon>
        <taxon>Ophiocordycipitaceae</taxon>
        <taxon>Drechmeria</taxon>
    </lineage>
</organism>
<comment type="similarity">
    <text evidence="2 11">Belongs to the TRM44 family.</text>
</comment>
<dbReference type="PANTHER" id="PTHR21210:SF0">
    <property type="entry name" value="TRNA (URACIL-O(2)-)-METHYLTRANSFERASE-RELATED"/>
    <property type="match status" value="1"/>
</dbReference>
<dbReference type="InterPro" id="IPR011671">
    <property type="entry name" value="tRNA_uracil_MeTrfase"/>
</dbReference>
<dbReference type="EC" id="2.1.1.211" evidence="3 11"/>
<name>A0A151GRS3_DRECN</name>
<accession>A0A151GRS3</accession>
<dbReference type="Pfam" id="PF07757">
    <property type="entry name" value="AdoMet_MTase"/>
    <property type="match status" value="1"/>
</dbReference>
<evidence type="ECO:0000313" key="12">
    <source>
        <dbReference type="EMBL" id="KYK59817.1"/>
    </source>
</evidence>
<dbReference type="GeneID" id="63713594"/>
<evidence type="ECO:0000256" key="10">
    <source>
        <dbReference type="ARBA" id="ARBA00047957"/>
    </source>
</evidence>
<evidence type="ECO:0000256" key="9">
    <source>
        <dbReference type="ARBA" id="ARBA00022694"/>
    </source>
</evidence>
<dbReference type="GO" id="GO:0005737">
    <property type="term" value="C:cytoplasm"/>
    <property type="evidence" value="ECO:0007669"/>
    <property type="project" value="UniProtKB-SubCell"/>
</dbReference>
<dbReference type="FunCoup" id="A0A151GRS3">
    <property type="interactions" value="77"/>
</dbReference>
<protein>
    <recommendedName>
        <fullName evidence="4 11">tRNA (uracil-O(2)-)-methyltransferase</fullName>
        <ecNumber evidence="3 11">2.1.1.211</ecNumber>
    </recommendedName>
</protein>
<comment type="catalytic activity">
    <reaction evidence="10 11">
        <text>uridine(44) in tRNA(Ser) + S-adenosyl-L-methionine = 2'-O-methyluridine(44) in tRNA(Ser) + S-adenosyl-L-homocysteine + H(+)</text>
        <dbReference type="Rhea" id="RHEA:43100"/>
        <dbReference type="Rhea" id="RHEA-COMP:10339"/>
        <dbReference type="Rhea" id="RHEA-COMP:10340"/>
        <dbReference type="ChEBI" id="CHEBI:15378"/>
        <dbReference type="ChEBI" id="CHEBI:57856"/>
        <dbReference type="ChEBI" id="CHEBI:59789"/>
        <dbReference type="ChEBI" id="CHEBI:65315"/>
        <dbReference type="ChEBI" id="CHEBI:74478"/>
        <dbReference type="EC" id="2.1.1.211"/>
    </reaction>
</comment>
<dbReference type="EMBL" id="LAYC01000001">
    <property type="protein sequence ID" value="KYK59817.1"/>
    <property type="molecule type" value="Genomic_DNA"/>
</dbReference>
<sequence>MTYEPEEFSPATPPFFEDGAGDVWVPLYRHSCTFGPDVFVEKMDNMIRNPNLNSSWLFRADILHDDLEGVVSASPDLRPVVRDVKGMRCHRRLVRKLIPRNDRRDAPLDQTCSFHHEDSSDETLRSLVLYLPHASSGPELPFYHPHVRGIAHLHEWDPVRQSGSISIHFLPFEPEHLDDPKTRRPAYHLLHILHKHGHGVGYVKKVHHDIVVPQATFQDRYMQLKNKYARDLVQGWAESTDPAKHVFEDLAIASFLIGLWEDMFKGGSKFPGFVDIGCGNGLLVHVLNKEGYAGWGFDARARKSWAQYQSPVQCSPSGQSLEQRLLLPSVVPTQSDSATPELDGDLVHDGVFPQGTFIISNHADELTPWTPILAALSRCPFLMIPCCSHRLTGEKFRAPAPRDKSKSSSTFASLVDWVTRIGEDCGWLIEVEMMRIPSTRNIGLLGRTRVKDAIDIDVDAILRKYGGVDGYYDNVAKLVKAGPRSH</sequence>
<dbReference type="Proteomes" id="UP000076580">
    <property type="component" value="Chromosome 01"/>
</dbReference>
<proteinExistence type="inferred from homology"/>
<evidence type="ECO:0000256" key="8">
    <source>
        <dbReference type="ARBA" id="ARBA00022691"/>
    </source>
</evidence>
<evidence type="ECO:0000256" key="7">
    <source>
        <dbReference type="ARBA" id="ARBA00022679"/>
    </source>
</evidence>
<keyword evidence="9 11" id="KW-0819">tRNA processing</keyword>
<keyword evidence="8 11" id="KW-0949">S-adenosyl-L-methionine</keyword>
<evidence type="ECO:0000256" key="6">
    <source>
        <dbReference type="ARBA" id="ARBA00022603"/>
    </source>
</evidence>
<keyword evidence="6 11" id="KW-0489">Methyltransferase</keyword>